<accession>A0A1Q5PX61</accession>
<name>A0A1Q5PX61_9ACTO</name>
<proteinExistence type="predicted"/>
<dbReference type="CDD" id="cd01392">
    <property type="entry name" value="HTH_LacI"/>
    <property type="match status" value="1"/>
</dbReference>
<dbReference type="PROSITE" id="PS50932">
    <property type="entry name" value="HTH_LACI_2"/>
    <property type="match status" value="1"/>
</dbReference>
<dbReference type="Gene3D" id="1.10.260.40">
    <property type="entry name" value="lambda repressor-like DNA-binding domains"/>
    <property type="match status" value="1"/>
</dbReference>
<sequence>MNRPTIRDIARAAGVSPSAVSFALNGRPGVSQETRERILAVAAELKWRPNALARGLSESASRTLGMTIARPSEALSAETFFLQLITGIERVLNSRGLSLILRIVDTVEEEIDGYEMWWSSRRVDGVFVVDPRDDDPRWEVLNQLEMPTVVVGGKVEGPHTSSVSIDDAAIMRHAVQHLVAAGYTSLAHVAGPSDLRHSRRRAVAFEEAAQAAGIKQARSLPSDYTEQAGRDLTAQLLAELPSPIGIVYDNDILALGGVEAAEAAGKSAPQDVGFLSWEDSPVCRVVSPALSAISRDPAQLGQAAAQLMAEMLEGAPGKHEDLEIPQLIARGATQRL</sequence>
<gene>
    <name evidence="5" type="ORF">BSZ40_04620</name>
</gene>
<dbReference type="SUPFAM" id="SSF47413">
    <property type="entry name" value="lambda repressor-like DNA-binding domains"/>
    <property type="match status" value="1"/>
</dbReference>
<dbReference type="SUPFAM" id="SSF53822">
    <property type="entry name" value="Periplasmic binding protein-like I"/>
    <property type="match status" value="1"/>
</dbReference>
<dbReference type="Proteomes" id="UP000185612">
    <property type="component" value="Unassembled WGS sequence"/>
</dbReference>
<dbReference type="CDD" id="cd06267">
    <property type="entry name" value="PBP1_LacI_sugar_binding-like"/>
    <property type="match status" value="1"/>
</dbReference>
<dbReference type="Gene3D" id="3.40.50.2300">
    <property type="match status" value="2"/>
</dbReference>
<evidence type="ECO:0000313" key="6">
    <source>
        <dbReference type="Proteomes" id="UP000185612"/>
    </source>
</evidence>
<dbReference type="EMBL" id="MQVS01000003">
    <property type="protein sequence ID" value="OKL52188.1"/>
    <property type="molecule type" value="Genomic_DNA"/>
</dbReference>
<dbReference type="InterPro" id="IPR010982">
    <property type="entry name" value="Lambda_DNA-bd_dom_sf"/>
</dbReference>
<evidence type="ECO:0000313" key="5">
    <source>
        <dbReference type="EMBL" id="OKL52188.1"/>
    </source>
</evidence>
<dbReference type="PROSITE" id="PS00356">
    <property type="entry name" value="HTH_LACI_1"/>
    <property type="match status" value="1"/>
</dbReference>
<dbReference type="GO" id="GO:0003700">
    <property type="term" value="F:DNA-binding transcription factor activity"/>
    <property type="evidence" value="ECO:0007669"/>
    <property type="project" value="TreeGrafter"/>
</dbReference>
<dbReference type="FunCoup" id="A0A1Q5PX61">
    <property type="interactions" value="18"/>
</dbReference>
<dbReference type="PANTHER" id="PTHR30146:SF155">
    <property type="entry name" value="ALANINE RACEMASE"/>
    <property type="match status" value="1"/>
</dbReference>
<dbReference type="InterPro" id="IPR046335">
    <property type="entry name" value="LacI/GalR-like_sensor"/>
</dbReference>
<dbReference type="InterPro" id="IPR000843">
    <property type="entry name" value="HTH_LacI"/>
</dbReference>
<dbReference type="InterPro" id="IPR028082">
    <property type="entry name" value="Peripla_BP_I"/>
</dbReference>
<dbReference type="PANTHER" id="PTHR30146">
    <property type="entry name" value="LACI-RELATED TRANSCRIPTIONAL REPRESSOR"/>
    <property type="match status" value="1"/>
</dbReference>
<dbReference type="AlphaFoldDB" id="A0A1Q5PX61"/>
<protein>
    <recommendedName>
        <fullName evidence="4">HTH lacI-type domain-containing protein</fullName>
    </recommendedName>
</protein>
<dbReference type="SMART" id="SM00354">
    <property type="entry name" value="HTH_LACI"/>
    <property type="match status" value="1"/>
</dbReference>
<dbReference type="STRING" id="52770.BSZ40_04620"/>
<keyword evidence="3" id="KW-0804">Transcription</keyword>
<keyword evidence="6" id="KW-1185">Reference proteome</keyword>
<dbReference type="GO" id="GO:0000976">
    <property type="term" value="F:transcription cis-regulatory region binding"/>
    <property type="evidence" value="ECO:0007669"/>
    <property type="project" value="TreeGrafter"/>
</dbReference>
<evidence type="ECO:0000256" key="3">
    <source>
        <dbReference type="ARBA" id="ARBA00023163"/>
    </source>
</evidence>
<evidence type="ECO:0000256" key="2">
    <source>
        <dbReference type="ARBA" id="ARBA00023125"/>
    </source>
</evidence>
<dbReference type="OrthoDB" id="1938857at2"/>
<dbReference type="Pfam" id="PF00356">
    <property type="entry name" value="LacI"/>
    <property type="match status" value="1"/>
</dbReference>
<evidence type="ECO:0000256" key="1">
    <source>
        <dbReference type="ARBA" id="ARBA00023015"/>
    </source>
</evidence>
<feature type="domain" description="HTH lacI-type" evidence="4">
    <location>
        <begin position="4"/>
        <end position="58"/>
    </location>
</feature>
<comment type="caution">
    <text evidence="5">The sequence shown here is derived from an EMBL/GenBank/DDBJ whole genome shotgun (WGS) entry which is preliminary data.</text>
</comment>
<reference evidence="6" key="1">
    <citation type="submission" date="2016-12" db="EMBL/GenBank/DDBJ databases">
        <authorList>
            <person name="Meng X."/>
        </authorList>
    </citation>
    <scope>NUCLEOTIDE SEQUENCE [LARGE SCALE GENOMIC DNA]</scope>
    <source>
        <strain evidence="6">DSM 20732</strain>
    </source>
</reference>
<evidence type="ECO:0000259" key="4">
    <source>
        <dbReference type="PROSITE" id="PS50932"/>
    </source>
</evidence>
<dbReference type="RefSeq" id="WP_073823735.1">
    <property type="nucleotide sequence ID" value="NZ_JAUNKL010000011.1"/>
</dbReference>
<keyword evidence="1" id="KW-0805">Transcription regulation</keyword>
<organism evidence="5 6">
    <name type="scientific">Buchananella hordeovulneris</name>
    <dbReference type="NCBI Taxonomy" id="52770"/>
    <lineage>
        <taxon>Bacteria</taxon>
        <taxon>Bacillati</taxon>
        <taxon>Actinomycetota</taxon>
        <taxon>Actinomycetes</taxon>
        <taxon>Actinomycetales</taxon>
        <taxon>Actinomycetaceae</taxon>
        <taxon>Buchananella</taxon>
    </lineage>
</organism>
<dbReference type="Pfam" id="PF13377">
    <property type="entry name" value="Peripla_BP_3"/>
    <property type="match status" value="1"/>
</dbReference>
<keyword evidence="2" id="KW-0238">DNA-binding</keyword>